<dbReference type="PANTHER" id="PTHR40691:SF1">
    <property type="entry name" value="EXPORTED PROTEIN"/>
    <property type="match status" value="1"/>
</dbReference>
<evidence type="ECO:0000313" key="2">
    <source>
        <dbReference type="Proteomes" id="UP001257914"/>
    </source>
</evidence>
<keyword evidence="2" id="KW-1185">Reference proteome</keyword>
<organism evidence="1 2">
    <name type="scientific">Psychrosphaera aquimarina</name>
    <dbReference type="NCBI Taxonomy" id="2044854"/>
    <lineage>
        <taxon>Bacteria</taxon>
        <taxon>Pseudomonadati</taxon>
        <taxon>Pseudomonadota</taxon>
        <taxon>Gammaproteobacteria</taxon>
        <taxon>Alteromonadales</taxon>
        <taxon>Pseudoalteromonadaceae</taxon>
        <taxon>Psychrosphaera</taxon>
    </lineage>
</organism>
<reference evidence="1 2" key="1">
    <citation type="submission" date="2023-10" db="EMBL/GenBank/DDBJ databases">
        <title>Psychrosphaera aquimaarina strain SW33 isolated from seawater.</title>
        <authorList>
            <person name="Bayburt H."/>
            <person name="Kim J.M."/>
            <person name="Choi B.J."/>
            <person name="Jeon C.O."/>
        </authorList>
    </citation>
    <scope>NUCLEOTIDE SEQUENCE [LARGE SCALE GENOMIC DNA]</scope>
    <source>
        <strain evidence="1 2">KCTC 52743</strain>
    </source>
</reference>
<comment type="caution">
    <text evidence="1">The sequence shown here is derived from an EMBL/GenBank/DDBJ whole genome shotgun (WGS) entry which is preliminary data.</text>
</comment>
<evidence type="ECO:0000313" key="1">
    <source>
        <dbReference type="EMBL" id="MDU0114004.1"/>
    </source>
</evidence>
<gene>
    <name evidence="1" type="primary">nqrM</name>
    <name evidence="1" type="ORF">RT723_13540</name>
</gene>
<proteinExistence type="predicted"/>
<protein>
    <submittedName>
        <fullName evidence="1">(Na+)-NQR maturation NqrM</fullName>
    </submittedName>
</protein>
<dbReference type="Proteomes" id="UP001257914">
    <property type="component" value="Unassembled WGS sequence"/>
</dbReference>
<name>A0ABU3R2U6_9GAMM</name>
<dbReference type="Pfam" id="PF04400">
    <property type="entry name" value="NqrM"/>
    <property type="match status" value="1"/>
</dbReference>
<dbReference type="InterPro" id="IPR007495">
    <property type="entry name" value="NqrM"/>
</dbReference>
<dbReference type="EMBL" id="JAWCUA010000010">
    <property type="protein sequence ID" value="MDU0114004.1"/>
    <property type="molecule type" value="Genomic_DNA"/>
</dbReference>
<sequence length="75" mass="8228">MQVFLLTLVMLLVVFAAMSIGYLVKKKSIAGSCGGLGALGIDKACNCDSPCDKRLERERQARVAKEQAWKQNQII</sequence>
<dbReference type="PANTHER" id="PTHR40691">
    <property type="entry name" value="(NA+)-NQR MATURATION NQRM"/>
    <property type="match status" value="1"/>
</dbReference>
<dbReference type="RefSeq" id="WP_216056174.1">
    <property type="nucleotide sequence ID" value="NZ_JAWCUA010000010.1"/>
</dbReference>
<accession>A0ABU3R2U6</accession>